<dbReference type="GO" id="GO:0046873">
    <property type="term" value="F:metal ion transmembrane transporter activity"/>
    <property type="evidence" value="ECO:0007669"/>
    <property type="project" value="UniProtKB-ARBA"/>
</dbReference>
<dbReference type="GO" id="GO:0140352">
    <property type="term" value="P:export from cell"/>
    <property type="evidence" value="ECO:0007669"/>
    <property type="project" value="UniProtKB-ARBA"/>
</dbReference>
<name>A0A934TIT8_9RHOB</name>
<dbReference type="InterPro" id="IPR023298">
    <property type="entry name" value="ATPase_P-typ_TM_dom_sf"/>
</dbReference>
<dbReference type="GO" id="GO:0019829">
    <property type="term" value="F:ATPase-coupled monoatomic cation transmembrane transporter activity"/>
    <property type="evidence" value="ECO:0007669"/>
    <property type="project" value="UniProtKB-ARBA"/>
</dbReference>
<dbReference type="EMBL" id="NHSD01000124">
    <property type="protein sequence ID" value="MBK5926393.1"/>
    <property type="molecule type" value="Genomic_DNA"/>
</dbReference>
<dbReference type="RefSeq" id="WP_201156151.1">
    <property type="nucleotide sequence ID" value="NZ_NHSD01000124.1"/>
</dbReference>
<keyword evidence="6" id="KW-0547">Nucleotide-binding</keyword>
<comment type="subcellular location">
    <subcellularLocation>
        <location evidence="1">Cell membrane</location>
        <topology evidence="1">Multi-pass membrane protein</topology>
    </subcellularLocation>
</comment>
<proteinExistence type="inferred from homology"/>
<sequence>MDRIDRGWAEDTAPLMAALETTPEGLAQDDAARRLAEHGPNALPEGRRVGPLRRLARQFNNLLILVLIVAAAITGALQHWVDTAVILAVVMINAVIGFVQEGKAEAALEALRDMLAPRAAVLRDGARTEVAAQDLVPGDVVLLEAGDKVPADLRLIEVASLSVEEAILTGESVPVRKATAAVAPDADLGDRTSVVFSGTLVAEGTAAGVVIATGADTEIGRISGMMAAVESLTTPLIRQMHVFAKWLTGFIMIVAALILAFTILVRGTPFAEAFMVIVAIFVAAIPEGLPAVLTVTLAIGVQSMARRNAIIRRLPAIETLGAVSVICSDKTGTLTRNEMMVATLATAGGRATVTGEGYAPEGALDGEVPAPILMALGRVAALCNTASLARGDGGWRTQGDPMEGALLALAGKLDQPWRDRPKPRATLPFDSRYRYMAVLQQADGGQQADGDAVILLKGAPEAVLARCDRQMTADGTAPLDADWWSEQADAIAAEGQRVLALAHKPATGTTLEHGDVEGGLVLIGLTGLIDPPRAEAITAVADCLSAGIDVKMITGDHKGTARAIARQIGLANTDDALTGAEIERMDDAELRHAALRTDVFARTSPEHKLRLVTALQARGQVVAMTGDGVNDAPALKRADAGIAMGRKGSEAAREASELVLADDNFASIAEAVRQGRTVYANLKKVIAFLLPVNGGESAALIIAVMFGLLLPVTPLQVLWVNMVSSVALAMSLAFEPPERDVMQRPPRRADGPILSRFILWRVLVVSTLFAAGIYGQFALATAQGADVDTARTMAINTLVAMEVFYLFSIRYRHASTLTWAGVRGTPAVWIAVGVVVVLQAAFTYLPPMQALFATTPLSPLQLAQCAAAGVLVLALLELDKLAARARKARNGARSRQEKHA</sequence>
<feature type="transmembrane region" description="Helical" evidence="11">
    <location>
        <begin position="857"/>
        <end position="876"/>
    </location>
</feature>
<keyword evidence="10 11" id="KW-0472">Membrane</keyword>
<dbReference type="InterPro" id="IPR059000">
    <property type="entry name" value="ATPase_P-type_domA"/>
</dbReference>
<feature type="transmembrane region" description="Helical" evidence="11">
    <location>
        <begin position="789"/>
        <end position="807"/>
    </location>
</feature>
<dbReference type="Pfam" id="PF00122">
    <property type="entry name" value="E1-E2_ATPase"/>
    <property type="match status" value="1"/>
</dbReference>
<dbReference type="Pfam" id="PF00689">
    <property type="entry name" value="Cation_ATPase_C"/>
    <property type="match status" value="1"/>
</dbReference>
<feature type="transmembrane region" description="Helical" evidence="11">
    <location>
        <begin position="716"/>
        <end position="736"/>
    </location>
</feature>
<dbReference type="Pfam" id="PF00690">
    <property type="entry name" value="Cation_ATPase_N"/>
    <property type="match status" value="1"/>
</dbReference>
<dbReference type="FunFam" id="2.70.150.10:FF:000016">
    <property type="entry name" value="Calcium-transporting P-type ATPase putative"/>
    <property type="match status" value="1"/>
</dbReference>
<organism evidence="13 14">
    <name type="scientific">Rhodobaculum claviforme</name>
    <dbReference type="NCBI Taxonomy" id="1549854"/>
    <lineage>
        <taxon>Bacteria</taxon>
        <taxon>Pseudomonadati</taxon>
        <taxon>Pseudomonadota</taxon>
        <taxon>Alphaproteobacteria</taxon>
        <taxon>Rhodobacterales</taxon>
        <taxon>Paracoccaceae</taxon>
        <taxon>Rhodobaculum</taxon>
    </lineage>
</organism>
<evidence type="ECO:0000256" key="9">
    <source>
        <dbReference type="ARBA" id="ARBA00022989"/>
    </source>
</evidence>
<evidence type="ECO:0000256" key="4">
    <source>
        <dbReference type="ARBA" id="ARBA00022692"/>
    </source>
</evidence>
<evidence type="ECO:0000259" key="12">
    <source>
        <dbReference type="SMART" id="SM00831"/>
    </source>
</evidence>
<evidence type="ECO:0000256" key="1">
    <source>
        <dbReference type="ARBA" id="ARBA00004651"/>
    </source>
</evidence>
<feature type="transmembrane region" description="Helical" evidence="11">
    <location>
        <begin position="757"/>
        <end position="777"/>
    </location>
</feature>
<dbReference type="GO" id="GO:0046872">
    <property type="term" value="F:metal ion binding"/>
    <property type="evidence" value="ECO:0007669"/>
    <property type="project" value="UniProtKB-KW"/>
</dbReference>
<feature type="transmembrane region" description="Helical" evidence="11">
    <location>
        <begin position="827"/>
        <end position="845"/>
    </location>
</feature>
<keyword evidence="3" id="KW-1003">Cell membrane</keyword>
<dbReference type="Gene3D" id="3.40.50.1000">
    <property type="entry name" value="HAD superfamily/HAD-like"/>
    <property type="match status" value="1"/>
</dbReference>
<reference evidence="13" key="2">
    <citation type="journal article" date="2020" name="Microorganisms">
        <title>Osmotic Adaptation and Compatible Solute Biosynthesis of Phototrophic Bacteria as Revealed from Genome Analyses.</title>
        <authorList>
            <person name="Imhoff J.F."/>
            <person name="Rahn T."/>
            <person name="Kunzel S."/>
            <person name="Keller A."/>
            <person name="Neulinger S.C."/>
        </authorList>
    </citation>
    <scope>NUCLEOTIDE SEQUENCE</scope>
    <source>
        <strain evidence="13">LMG 28126</strain>
    </source>
</reference>
<dbReference type="NCBIfam" id="TIGR01494">
    <property type="entry name" value="ATPase_P-type"/>
    <property type="match status" value="2"/>
</dbReference>
<dbReference type="PROSITE" id="PS00154">
    <property type="entry name" value="ATPASE_E1_E2"/>
    <property type="match status" value="1"/>
</dbReference>
<keyword evidence="4 11" id="KW-0812">Transmembrane</keyword>
<accession>A0A934TIT8</accession>
<dbReference type="GO" id="GO:0016887">
    <property type="term" value="F:ATP hydrolysis activity"/>
    <property type="evidence" value="ECO:0007669"/>
    <property type="project" value="InterPro"/>
</dbReference>
<evidence type="ECO:0000256" key="6">
    <source>
        <dbReference type="ARBA" id="ARBA00022741"/>
    </source>
</evidence>
<dbReference type="AlphaFoldDB" id="A0A934TIT8"/>
<evidence type="ECO:0000256" key="7">
    <source>
        <dbReference type="ARBA" id="ARBA00022840"/>
    </source>
</evidence>
<gene>
    <name evidence="13" type="ORF">CCR87_03315</name>
</gene>
<dbReference type="Gene3D" id="1.20.1110.10">
    <property type="entry name" value="Calcium-transporting ATPase, transmembrane domain"/>
    <property type="match status" value="1"/>
</dbReference>
<keyword evidence="14" id="KW-1185">Reference proteome</keyword>
<dbReference type="SUPFAM" id="SSF81665">
    <property type="entry name" value="Calcium ATPase, transmembrane domain M"/>
    <property type="match status" value="1"/>
</dbReference>
<evidence type="ECO:0000256" key="2">
    <source>
        <dbReference type="ARBA" id="ARBA00005675"/>
    </source>
</evidence>
<dbReference type="SUPFAM" id="SSF81653">
    <property type="entry name" value="Calcium ATPase, transduction domain A"/>
    <property type="match status" value="1"/>
</dbReference>
<dbReference type="InterPro" id="IPR008250">
    <property type="entry name" value="ATPase_P-typ_transduc_dom_A_sf"/>
</dbReference>
<dbReference type="FunFam" id="3.40.50.1000:FF:000028">
    <property type="entry name" value="Calcium-transporting P-type ATPase, putative"/>
    <property type="match status" value="1"/>
</dbReference>
<feature type="transmembrane region" description="Helical" evidence="11">
    <location>
        <begin position="59"/>
        <end position="77"/>
    </location>
</feature>
<dbReference type="PRINTS" id="PR00120">
    <property type="entry name" value="HATPASE"/>
</dbReference>
<reference evidence="13" key="1">
    <citation type="submission" date="2017-05" db="EMBL/GenBank/DDBJ databases">
        <authorList>
            <person name="Imhoff J.F."/>
            <person name="Rahn T."/>
            <person name="Kuenzel S."/>
            <person name="Neulinger S.C."/>
        </authorList>
    </citation>
    <scope>NUCLEOTIDE SEQUENCE</scope>
    <source>
        <strain evidence="13">LMG 28126</strain>
    </source>
</reference>
<dbReference type="SMART" id="SM00831">
    <property type="entry name" value="Cation_ATPase_N"/>
    <property type="match status" value="1"/>
</dbReference>
<dbReference type="PRINTS" id="PR00119">
    <property type="entry name" value="CATATPASE"/>
</dbReference>
<keyword evidence="8" id="KW-1278">Translocase</keyword>
<dbReference type="InterPro" id="IPR001757">
    <property type="entry name" value="P_typ_ATPase"/>
</dbReference>
<evidence type="ECO:0000256" key="10">
    <source>
        <dbReference type="ARBA" id="ARBA00023136"/>
    </source>
</evidence>
<dbReference type="GO" id="GO:0098662">
    <property type="term" value="P:inorganic cation transmembrane transport"/>
    <property type="evidence" value="ECO:0007669"/>
    <property type="project" value="UniProtKB-ARBA"/>
</dbReference>
<dbReference type="GO" id="GO:0015662">
    <property type="term" value="F:P-type ion transporter activity"/>
    <property type="evidence" value="ECO:0007669"/>
    <property type="project" value="UniProtKB-ARBA"/>
</dbReference>
<dbReference type="SFLD" id="SFLDF00027">
    <property type="entry name" value="p-type_atpase"/>
    <property type="match status" value="1"/>
</dbReference>
<dbReference type="PANTHER" id="PTHR42861">
    <property type="entry name" value="CALCIUM-TRANSPORTING ATPASE"/>
    <property type="match status" value="1"/>
</dbReference>
<dbReference type="FunFam" id="3.40.50.1000:FF:000001">
    <property type="entry name" value="Phospholipid-transporting ATPase IC"/>
    <property type="match status" value="1"/>
</dbReference>
<feature type="transmembrane region" description="Helical" evidence="11">
    <location>
        <begin position="246"/>
        <end position="267"/>
    </location>
</feature>
<dbReference type="SFLD" id="SFLDG00002">
    <property type="entry name" value="C1.7:_P-type_atpase_like"/>
    <property type="match status" value="1"/>
</dbReference>
<dbReference type="InterPro" id="IPR018303">
    <property type="entry name" value="ATPase_P-typ_P_site"/>
</dbReference>
<dbReference type="Gene3D" id="3.40.1110.10">
    <property type="entry name" value="Calcium-transporting ATPase, cytoplasmic domain N"/>
    <property type="match status" value="1"/>
</dbReference>
<dbReference type="Pfam" id="PF13246">
    <property type="entry name" value="Cation_ATPase"/>
    <property type="match status" value="1"/>
</dbReference>
<dbReference type="GO" id="GO:0005524">
    <property type="term" value="F:ATP binding"/>
    <property type="evidence" value="ECO:0007669"/>
    <property type="project" value="UniProtKB-KW"/>
</dbReference>
<evidence type="ECO:0000256" key="5">
    <source>
        <dbReference type="ARBA" id="ARBA00022723"/>
    </source>
</evidence>
<evidence type="ECO:0000313" key="14">
    <source>
        <dbReference type="Proteomes" id="UP000706333"/>
    </source>
</evidence>
<dbReference type="InterPro" id="IPR044492">
    <property type="entry name" value="P_typ_ATPase_HD_dom"/>
</dbReference>
<dbReference type="Proteomes" id="UP000706333">
    <property type="component" value="Unassembled WGS sequence"/>
</dbReference>
<dbReference type="InterPro" id="IPR006068">
    <property type="entry name" value="ATPase_P-typ_cation-transptr_C"/>
</dbReference>
<dbReference type="SUPFAM" id="SSF81660">
    <property type="entry name" value="Metal cation-transporting ATPase, ATP-binding domain N"/>
    <property type="match status" value="1"/>
</dbReference>
<dbReference type="SUPFAM" id="SSF56784">
    <property type="entry name" value="HAD-like"/>
    <property type="match status" value="1"/>
</dbReference>
<dbReference type="InterPro" id="IPR036412">
    <property type="entry name" value="HAD-like_sf"/>
</dbReference>
<dbReference type="InterPro" id="IPR023299">
    <property type="entry name" value="ATPase_P-typ_cyto_dom_N"/>
</dbReference>
<protein>
    <submittedName>
        <fullName evidence="13">Carbonate dehydratase</fullName>
    </submittedName>
</protein>
<dbReference type="Gene3D" id="2.70.150.10">
    <property type="entry name" value="Calcium-transporting ATPase, cytoplasmic transduction domain A"/>
    <property type="match status" value="1"/>
</dbReference>
<evidence type="ECO:0000256" key="3">
    <source>
        <dbReference type="ARBA" id="ARBA00022475"/>
    </source>
</evidence>
<dbReference type="SFLD" id="SFLDS00003">
    <property type="entry name" value="Haloacid_Dehalogenase"/>
    <property type="match status" value="1"/>
</dbReference>
<comment type="caution">
    <text evidence="13">The sequence shown here is derived from an EMBL/GenBank/DDBJ whole genome shotgun (WGS) entry which is preliminary data.</text>
</comment>
<feature type="transmembrane region" description="Helical" evidence="11">
    <location>
        <begin position="685"/>
        <end position="710"/>
    </location>
</feature>
<comment type="similarity">
    <text evidence="2">Belongs to the cation transport ATPase (P-type) (TC 3.A.3) family. Type IIA subfamily.</text>
</comment>
<evidence type="ECO:0000313" key="13">
    <source>
        <dbReference type="EMBL" id="MBK5926393.1"/>
    </source>
</evidence>
<keyword evidence="5" id="KW-0479">Metal-binding</keyword>
<dbReference type="InterPro" id="IPR004014">
    <property type="entry name" value="ATPase_P-typ_cation-transptr_N"/>
</dbReference>
<evidence type="ECO:0000256" key="8">
    <source>
        <dbReference type="ARBA" id="ARBA00022967"/>
    </source>
</evidence>
<keyword evidence="7" id="KW-0067">ATP-binding</keyword>
<evidence type="ECO:0000256" key="11">
    <source>
        <dbReference type="SAM" id="Phobius"/>
    </source>
</evidence>
<feature type="transmembrane region" description="Helical" evidence="11">
    <location>
        <begin position="83"/>
        <end position="99"/>
    </location>
</feature>
<feature type="transmembrane region" description="Helical" evidence="11">
    <location>
        <begin position="273"/>
        <end position="299"/>
    </location>
</feature>
<keyword evidence="9 11" id="KW-1133">Transmembrane helix</keyword>
<feature type="domain" description="Cation-transporting P-type ATPase N-terminal" evidence="12">
    <location>
        <begin position="6"/>
        <end position="79"/>
    </location>
</feature>
<dbReference type="InterPro" id="IPR023214">
    <property type="entry name" value="HAD_sf"/>
</dbReference>
<dbReference type="GO" id="GO:0005886">
    <property type="term" value="C:plasma membrane"/>
    <property type="evidence" value="ECO:0007669"/>
    <property type="project" value="UniProtKB-SubCell"/>
</dbReference>